<evidence type="ECO:0000256" key="2">
    <source>
        <dbReference type="RuleBase" id="RU362119"/>
    </source>
</evidence>
<dbReference type="CDD" id="cd00845">
    <property type="entry name" value="MPP_UshA_N_like"/>
    <property type="match status" value="1"/>
</dbReference>
<reference evidence="5 6" key="1">
    <citation type="submission" date="2024-09" db="EMBL/GenBank/DDBJ databases">
        <authorList>
            <person name="Sun Q."/>
            <person name="Mori K."/>
        </authorList>
    </citation>
    <scope>NUCLEOTIDE SEQUENCE [LARGE SCALE GENOMIC DNA]</scope>
    <source>
        <strain evidence="5 6">CGMCC 1.9126</strain>
    </source>
</reference>
<protein>
    <submittedName>
        <fullName evidence="5">Bifunctional UDP-sugar hydrolase/5'-nucleotidase</fullName>
    </submittedName>
</protein>
<dbReference type="RefSeq" id="WP_340905285.1">
    <property type="nucleotide sequence ID" value="NZ_JBHLUU010000128.1"/>
</dbReference>
<comment type="similarity">
    <text evidence="2">Belongs to the 5'-nucleotidase family.</text>
</comment>
<accession>A0ABV6KY80</accession>
<dbReference type="Pfam" id="PF02872">
    <property type="entry name" value="5_nucleotid_C"/>
    <property type="match status" value="1"/>
</dbReference>
<dbReference type="PIRSF" id="PIRSF036361">
    <property type="entry name" value="YunD"/>
    <property type="match status" value="1"/>
</dbReference>
<feature type="domain" description="5'-Nucleotidase C-terminal" evidence="4">
    <location>
        <begin position="293"/>
        <end position="417"/>
    </location>
</feature>
<dbReference type="PANTHER" id="PTHR11575:SF23">
    <property type="entry name" value="5-NUCLEOTIDASE FAMILY PROTEIN"/>
    <property type="match status" value="1"/>
</dbReference>
<evidence type="ECO:0000259" key="4">
    <source>
        <dbReference type="Pfam" id="PF02872"/>
    </source>
</evidence>
<gene>
    <name evidence="5" type="ORF">ACFFHF_24175</name>
</gene>
<dbReference type="GO" id="GO:0016787">
    <property type="term" value="F:hydrolase activity"/>
    <property type="evidence" value="ECO:0007669"/>
    <property type="project" value="UniProtKB-KW"/>
</dbReference>
<dbReference type="PANTHER" id="PTHR11575">
    <property type="entry name" value="5'-NUCLEOTIDASE-RELATED"/>
    <property type="match status" value="1"/>
</dbReference>
<dbReference type="PRINTS" id="PR01607">
    <property type="entry name" value="APYRASEFAMLY"/>
</dbReference>
<evidence type="ECO:0000313" key="6">
    <source>
        <dbReference type="Proteomes" id="UP001589738"/>
    </source>
</evidence>
<evidence type="ECO:0000259" key="3">
    <source>
        <dbReference type="Pfam" id="PF00149"/>
    </source>
</evidence>
<dbReference type="Gene3D" id="3.90.780.10">
    <property type="entry name" value="5'-Nucleotidase, C-terminal domain"/>
    <property type="match status" value="1"/>
</dbReference>
<dbReference type="EMBL" id="JBHLUU010000128">
    <property type="protein sequence ID" value="MFC0478290.1"/>
    <property type="molecule type" value="Genomic_DNA"/>
</dbReference>
<dbReference type="InterPro" id="IPR006179">
    <property type="entry name" value="5_nucleotidase/apyrase"/>
</dbReference>
<dbReference type="InterPro" id="IPR011240">
    <property type="entry name" value="Pesterase_YunD"/>
</dbReference>
<dbReference type="SUPFAM" id="SSF55816">
    <property type="entry name" value="5'-nucleotidase (syn. UDP-sugar hydrolase), C-terminal domain"/>
    <property type="match status" value="1"/>
</dbReference>
<evidence type="ECO:0000313" key="5">
    <source>
        <dbReference type="EMBL" id="MFC0478290.1"/>
    </source>
</evidence>
<keyword evidence="6" id="KW-1185">Reference proteome</keyword>
<sequence>MTLEDIHIYHTNDLHSHFEHWTRISSFLQRRKYLHQSANEEVLLFDIGDHMDRWHPLTDATRGKRNTELLNEVGYTAVTIGNNEGITLSFEDLDTLYQRRRFDVVVANFFTANGTRPQWVKPYQIYELKNKARVAVIGLTAYFSHFYKQLGWTLSEPLEELKHQLAEIKEKADMIILLSHLGIHDDEAIAEQFPEIDVILGAHTHHVFHEGKEINGVILGAAGKYGMFVGHITLTIDSETLHVRKKRAIAYDSNQLPYVEGEKEEENQLYEEGKALLLTEVARIGEPYRSREVLARLLCETLRSWCNVDSAFLNEGLILRDLPNETVTEYDLLSICPHPINPTVVDLSGAEYQEVIRLALEEKWRNMMIKGLGFRGTFMGQMIFEGVEVKHGKNGLSFYINGKQIEREARYKVAIPDMFTFGQLFPEIRRAEYKVYFFPEFMRDLLRWKLQNLQ</sequence>
<dbReference type="InterPro" id="IPR008334">
    <property type="entry name" value="5'-Nucleotdase_C"/>
</dbReference>
<evidence type="ECO:0000256" key="1">
    <source>
        <dbReference type="ARBA" id="ARBA00022729"/>
    </source>
</evidence>
<dbReference type="Proteomes" id="UP001589738">
    <property type="component" value="Unassembled WGS sequence"/>
</dbReference>
<dbReference type="InterPro" id="IPR036907">
    <property type="entry name" value="5'-Nucleotdase_C_sf"/>
</dbReference>
<keyword evidence="2" id="KW-0547">Nucleotide-binding</keyword>
<feature type="domain" description="Calcineurin-like phosphoesterase" evidence="3">
    <location>
        <begin position="7"/>
        <end position="206"/>
    </location>
</feature>
<proteinExistence type="inferred from homology"/>
<dbReference type="Gene3D" id="3.60.21.10">
    <property type="match status" value="1"/>
</dbReference>
<dbReference type="SUPFAM" id="SSF56300">
    <property type="entry name" value="Metallo-dependent phosphatases"/>
    <property type="match status" value="1"/>
</dbReference>
<dbReference type="Pfam" id="PF00149">
    <property type="entry name" value="Metallophos"/>
    <property type="match status" value="1"/>
</dbReference>
<keyword evidence="1" id="KW-0732">Signal</keyword>
<name>A0ABV6KY80_9BACI</name>
<organism evidence="5 6">
    <name type="scientific">Robertmurraya beringensis</name>
    <dbReference type="NCBI Taxonomy" id="641660"/>
    <lineage>
        <taxon>Bacteria</taxon>
        <taxon>Bacillati</taxon>
        <taxon>Bacillota</taxon>
        <taxon>Bacilli</taxon>
        <taxon>Bacillales</taxon>
        <taxon>Bacillaceae</taxon>
        <taxon>Robertmurraya</taxon>
    </lineage>
</organism>
<dbReference type="InterPro" id="IPR029052">
    <property type="entry name" value="Metallo-depent_PP-like"/>
</dbReference>
<comment type="caution">
    <text evidence="5">The sequence shown here is derived from an EMBL/GenBank/DDBJ whole genome shotgun (WGS) entry which is preliminary data.</text>
</comment>
<keyword evidence="2 5" id="KW-0378">Hydrolase</keyword>
<dbReference type="InterPro" id="IPR004843">
    <property type="entry name" value="Calcineurin-like_PHP"/>
</dbReference>